<gene>
    <name evidence="9" type="primary">pnp</name>
    <name evidence="11" type="ORF">HMPREF1378_01511</name>
</gene>
<dbReference type="SMART" id="SM00316">
    <property type="entry name" value="S1"/>
    <property type="match status" value="1"/>
</dbReference>
<evidence type="ECO:0000256" key="7">
    <source>
        <dbReference type="ARBA" id="ARBA00022842"/>
    </source>
</evidence>
<dbReference type="InterPro" id="IPR012162">
    <property type="entry name" value="PNPase"/>
</dbReference>
<organism evidence="11 12">
    <name type="scientific">Enterococcus faecium R496</name>
    <dbReference type="NCBI Taxonomy" id="1134836"/>
    <lineage>
        <taxon>Bacteria</taxon>
        <taxon>Bacillati</taxon>
        <taxon>Bacillota</taxon>
        <taxon>Bacilli</taxon>
        <taxon>Lactobacillales</taxon>
        <taxon>Enterococcaceae</taxon>
        <taxon>Enterococcus</taxon>
    </lineage>
</organism>
<dbReference type="InterPro" id="IPR036345">
    <property type="entry name" value="ExoRNase_PH_dom2_sf"/>
</dbReference>
<dbReference type="InterPro" id="IPR012340">
    <property type="entry name" value="NA-bd_OB-fold"/>
</dbReference>
<sequence>MKAAQKTAFGSFHLFSSVLLSREGKGEVMSEKQVFKTTWGGRPLQIEVGQLAKQANGAVLVRYGDTVVLSAAVASKEAKDTDFFPLTINYEEKMYAAGKIPGGFIKREGRPSTEATLTARLIDRPIRPMFAEGFRNEVQVTNIVMSVETDCSPAMAAMLGSSLALSISDIPFDGPIAGVEVGRVNGEYVLNPTVEQAEQTDIELTVAGTKQAINMVESGAKEVSEEDMLGALLFGFDAIKELVAFQEEIVQAVGKEKMEVTLLQVDEVLKKEIFDASYATMKAAVMTEEKLAREDNIEQVKIDIREAYAEKFAGHEDEDHLLKEVKQITEDLEKDVVRELITIDKIRPDGRKLDEIRPLSSEVSLLPRVHGSGLFTRGQTQALSACTLAPLGEHQIIDGLGVEVSKRFIHHYNFPQFSVGSTGRAGSPGRREIGHGALGERALAQVIPSEEEFPYTIRLVAEVLESNGSSSQASICAGTLALMDAGVPIKAPVAGIAMGLVSDGENYTILTDIQGLEDHLGDMDFKVAGTKDGITALQMDIKIQGITEQILTEALTQAKQARMEILEELTSTIAAPREELSQYAPKIEMIQIEPAKIKDVIGKGGDTINGIIDETGVKIDIDQDGKVSIASADAEMIKKAIKIIEDLTKEVKVGEVYLGKVVRIEKFGAFVNLIKGKDGLVHISQLANDRVNKVEDVVKLGDEILVKVTEIDKQGRVNLSRKAMLNEDGSTKNEEK</sequence>
<dbReference type="InterPro" id="IPR036456">
    <property type="entry name" value="PNPase_PH_RNA-bd_sf"/>
</dbReference>
<evidence type="ECO:0000313" key="12">
    <source>
        <dbReference type="Proteomes" id="UP000006402"/>
    </source>
</evidence>
<dbReference type="Pfam" id="PF00013">
    <property type="entry name" value="KH_1"/>
    <property type="match status" value="1"/>
</dbReference>
<dbReference type="CDD" id="cd04472">
    <property type="entry name" value="S1_PNPase"/>
    <property type="match status" value="1"/>
</dbReference>
<dbReference type="Proteomes" id="UP000006402">
    <property type="component" value="Unassembled WGS sequence"/>
</dbReference>
<dbReference type="GO" id="GO:0003723">
    <property type="term" value="F:RNA binding"/>
    <property type="evidence" value="ECO:0007669"/>
    <property type="project" value="UniProtKB-UniRule"/>
</dbReference>
<dbReference type="SUPFAM" id="SSF54791">
    <property type="entry name" value="Eukaryotic type KH-domain (KH-domain type I)"/>
    <property type="match status" value="1"/>
</dbReference>
<dbReference type="FunFam" id="3.30.230.70:FF:000001">
    <property type="entry name" value="Polyribonucleotide nucleotidyltransferase"/>
    <property type="match status" value="1"/>
</dbReference>
<comment type="subcellular location">
    <subcellularLocation>
        <location evidence="1 9">Cytoplasm</location>
    </subcellularLocation>
</comment>
<dbReference type="GO" id="GO:0006402">
    <property type="term" value="P:mRNA catabolic process"/>
    <property type="evidence" value="ECO:0007669"/>
    <property type="project" value="UniProtKB-UniRule"/>
</dbReference>
<comment type="cofactor">
    <cofactor evidence="9">
        <name>Mg(2+)</name>
        <dbReference type="ChEBI" id="CHEBI:18420"/>
    </cofactor>
</comment>
<dbReference type="InterPro" id="IPR015848">
    <property type="entry name" value="PNPase_PH_RNA-bd_bac/org-type"/>
</dbReference>
<keyword evidence="4 9" id="KW-0808">Transferase</keyword>
<dbReference type="SUPFAM" id="SSF50249">
    <property type="entry name" value="Nucleic acid-binding proteins"/>
    <property type="match status" value="1"/>
</dbReference>
<dbReference type="AlphaFoldDB" id="A0AAV3GVZ7"/>
<comment type="caution">
    <text evidence="11">The sequence shown here is derived from an EMBL/GenBank/DDBJ whole genome shotgun (WGS) entry which is preliminary data.</text>
</comment>
<dbReference type="InterPro" id="IPR004088">
    <property type="entry name" value="KH_dom_type_1"/>
</dbReference>
<evidence type="ECO:0000256" key="8">
    <source>
        <dbReference type="ARBA" id="ARBA00022884"/>
    </source>
</evidence>
<dbReference type="CDD" id="cd11363">
    <property type="entry name" value="RNase_PH_PNPase_1"/>
    <property type="match status" value="1"/>
</dbReference>
<keyword evidence="8 9" id="KW-0694">RNA-binding</keyword>
<dbReference type="PROSITE" id="PS50126">
    <property type="entry name" value="S1"/>
    <property type="match status" value="1"/>
</dbReference>
<keyword evidence="6 9" id="KW-0479">Metal-binding</keyword>
<dbReference type="EC" id="2.7.7.8" evidence="9"/>
<evidence type="ECO:0000256" key="2">
    <source>
        <dbReference type="ARBA" id="ARBA00007404"/>
    </source>
</evidence>
<feature type="binding site" evidence="9">
    <location>
        <position position="518"/>
    </location>
    <ligand>
        <name>Mg(2+)</name>
        <dbReference type="ChEBI" id="CHEBI:18420"/>
    </ligand>
</feature>
<accession>A0AAV3GVZ7</accession>
<dbReference type="HAMAP" id="MF_01595">
    <property type="entry name" value="PNPase"/>
    <property type="match status" value="1"/>
</dbReference>
<dbReference type="Pfam" id="PF01138">
    <property type="entry name" value="RNase_PH"/>
    <property type="match status" value="2"/>
</dbReference>
<dbReference type="SMART" id="SM00322">
    <property type="entry name" value="KH"/>
    <property type="match status" value="1"/>
</dbReference>
<comment type="similarity">
    <text evidence="2 9">Belongs to the polyribonucleotide nucleotidyltransferase family.</text>
</comment>
<dbReference type="InterPro" id="IPR036612">
    <property type="entry name" value="KH_dom_type_1_sf"/>
</dbReference>
<dbReference type="GO" id="GO:0004654">
    <property type="term" value="F:polyribonucleotide nucleotidyltransferase activity"/>
    <property type="evidence" value="ECO:0007669"/>
    <property type="project" value="UniProtKB-UniRule"/>
</dbReference>
<dbReference type="Pfam" id="PF03726">
    <property type="entry name" value="PNPase"/>
    <property type="match status" value="1"/>
</dbReference>
<feature type="binding site" evidence="9">
    <location>
        <position position="524"/>
    </location>
    <ligand>
        <name>Mg(2+)</name>
        <dbReference type="ChEBI" id="CHEBI:18420"/>
    </ligand>
</feature>
<dbReference type="GO" id="GO:0000287">
    <property type="term" value="F:magnesium ion binding"/>
    <property type="evidence" value="ECO:0007669"/>
    <property type="project" value="UniProtKB-UniRule"/>
</dbReference>
<keyword evidence="3 9" id="KW-0963">Cytoplasm</keyword>
<evidence type="ECO:0000259" key="10">
    <source>
        <dbReference type="PROSITE" id="PS50126"/>
    </source>
</evidence>
<dbReference type="InterPro" id="IPR003029">
    <property type="entry name" value="S1_domain"/>
</dbReference>
<dbReference type="PIRSF" id="PIRSF005499">
    <property type="entry name" value="PNPase"/>
    <property type="match status" value="1"/>
</dbReference>
<name>A0AAV3GVZ7_ENTFC</name>
<dbReference type="GO" id="GO:0006396">
    <property type="term" value="P:RNA processing"/>
    <property type="evidence" value="ECO:0007669"/>
    <property type="project" value="InterPro"/>
</dbReference>
<protein>
    <recommendedName>
        <fullName evidence="9">Polyribonucleotide nucleotidyltransferase</fullName>
        <ecNumber evidence="9">2.7.7.8</ecNumber>
    </recommendedName>
    <alternativeName>
        <fullName evidence="9">Polynucleotide phosphorylase</fullName>
        <shortName evidence="9">PNPase</shortName>
    </alternativeName>
</protein>
<dbReference type="FunFam" id="2.40.50.140:FF:000023">
    <property type="entry name" value="Polyribonucleotide nucleotidyltransferase"/>
    <property type="match status" value="1"/>
</dbReference>
<dbReference type="NCBIfam" id="TIGR03591">
    <property type="entry name" value="polynuc_phos"/>
    <property type="match status" value="1"/>
</dbReference>
<dbReference type="InterPro" id="IPR020568">
    <property type="entry name" value="Ribosomal_Su5_D2-typ_SF"/>
</dbReference>
<dbReference type="NCBIfam" id="NF008805">
    <property type="entry name" value="PRK11824.1"/>
    <property type="match status" value="1"/>
</dbReference>
<dbReference type="Gene3D" id="3.30.230.70">
    <property type="entry name" value="GHMP Kinase, N-terminal domain"/>
    <property type="match status" value="2"/>
</dbReference>
<dbReference type="PANTHER" id="PTHR11252">
    <property type="entry name" value="POLYRIBONUCLEOTIDE NUCLEOTIDYLTRANSFERASE"/>
    <property type="match status" value="1"/>
</dbReference>
<dbReference type="PANTHER" id="PTHR11252:SF0">
    <property type="entry name" value="POLYRIBONUCLEOTIDE NUCLEOTIDYLTRANSFERASE 1, MITOCHONDRIAL"/>
    <property type="match status" value="1"/>
</dbReference>
<dbReference type="Gene3D" id="3.30.1370.10">
    <property type="entry name" value="K Homology domain, type 1"/>
    <property type="match status" value="1"/>
</dbReference>
<dbReference type="FunFam" id="3.30.230.70:FF:000002">
    <property type="entry name" value="Polyribonucleotide nucleotidyltransferase"/>
    <property type="match status" value="1"/>
</dbReference>
<evidence type="ECO:0000256" key="5">
    <source>
        <dbReference type="ARBA" id="ARBA00022695"/>
    </source>
</evidence>
<dbReference type="CDD" id="cd02393">
    <property type="entry name" value="KH-I_PNPase"/>
    <property type="match status" value="1"/>
</dbReference>
<evidence type="ECO:0000256" key="9">
    <source>
        <dbReference type="HAMAP-Rule" id="MF_01595"/>
    </source>
</evidence>
<dbReference type="Pfam" id="PF03725">
    <property type="entry name" value="RNase_PH_C"/>
    <property type="match status" value="2"/>
</dbReference>
<feature type="domain" description="S1 motif" evidence="10">
    <location>
        <begin position="654"/>
        <end position="722"/>
    </location>
</feature>
<comment type="catalytic activity">
    <reaction evidence="9">
        <text>RNA(n+1) + phosphate = RNA(n) + a ribonucleoside 5'-diphosphate</text>
        <dbReference type="Rhea" id="RHEA:22096"/>
        <dbReference type="Rhea" id="RHEA-COMP:14527"/>
        <dbReference type="Rhea" id="RHEA-COMP:17342"/>
        <dbReference type="ChEBI" id="CHEBI:43474"/>
        <dbReference type="ChEBI" id="CHEBI:57930"/>
        <dbReference type="ChEBI" id="CHEBI:140395"/>
        <dbReference type="EC" id="2.7.7.8"/>
    </reaction>
</comment>
<dbReference type="Pfam" id="PF00575">
    <property type="entry name" value="S1"/>
    <property type="match status" value="1"/>
</dbReference>
<keyword evidence="7 9" id="KW-0460">Magnesium</keyword>
<evidence type="ECO:0000256" key="1">
    <source>
        <dbReference type="ARBA" id="ARBA00004496"/>
    </source>
</evidence>
<dbReference type="GO" id="GO:0005829">
    <property type="term" value="C:cytosol"/>
    <property type="evidence" value="ECO:0007669"/>
    <property type="project" value="UniProtKB-ARBA"/>
</dbReference>
<evidence type="ECO:0000256" key="4">
    <source>
        <dbReference type="ARBA" id="ARBA00022679"/>
    </source>
</evidence>
<dbReference type="PROSITE" id="PS50084">
    <property type="entry name" value="KH_TYPE_1"/>
    <property type="match status" value="1"/>
</dbReference>
<dbReference type="GO" id="GO:0000175">
    <property type="term" value="F:3'-5'-RNA exonuclease activity"/>
    <property type="evidence" value="ECO:0007669"/>
    <property type="project" value="TreeGrafter"/>
</dbReference>
<dbReference type="InterPro" id="IPR027408">
    <property type="entry name" value="PNPase/RNase_PH_dom_sf"/>
</dbReference>
<dbReference type="CDD" id="cd11364">
    <property type="entry name" value="RNase_PH_PNPase_2"/>
    <property type="match status" value="1"/>
</dbReference>
<proteinExistence type="inferred from homology"/>
<dbReference type="FunFam" id="3.30.1370.10:FF:000001">
    <property type="entry name" value="Polyribonucleotide nucleotidyltransferase"/>
    <property type="match status" value="1"/>
</dbReference>
<dbReference type="SUPFAM" id="SSF55666">
    <property type="entry name" value="Ribonuclease PH domain 2-like"/>
    <property type="match status" value="2"/>
</dbReference>
<dbReference type="InterPro" id="IPR004087">
    <property type="entry name" value="KH_dom"/>
</dbReference>
<evidence type="ECO:0000256" key="3">
    <source>
        <dbReference type="ARBA" id="ARBA00022490"/>
    </source>
</evidence>
<dbReference type="InterPro" id="IPR001247">
    <property type="entry name" value="ExoRNase_PH_dom1"/>
</dbReference>
<evidence type="ECO:0000313" key="11">
    <source>
        <dbReference type="EMBL" id="EJX52799.1"/>
    </source>
</evidence>
<evidence type="ECO:0000256" key="6">
    <source>
        <dbReference type="ARBA" id="ARBA00022723"/>
    </source>
</evidence>
<comment type="function">
    <text evidence="9">Involved in mRNA degradation. Catalyzes the phosphorolysis of single-stranded polyribonucleotides processively in the 3'- to 5'-direction.</text>
</comment>
<dbReference type="SUPFAM" id="SSF54211">
    <property type="entry name" value="Ribosomal protein S5 domain 2-like"/>
    <property type="match status" value="2"/>
</dbReference>
<dbReference type="Gene3D" id="2.40.50.140">
    <property type="entry name" value="Nucleic acid-binding proteins"/>
    <property type="match status" value="1"/>
</dbReference>
<keyword evidence="5 9" id="KW-0548">Nucleotidyltransferase</keyword>
<reference evidence="11 12" key="1">
    <citation type="submission" date="2012-04" db="EMBL/GenBank/DDBJ databases">
        <authorList>
            <person name="Weinstock G."/>
            <person name="Sodergren E."/>
            <person name="Lobos E.A."/>
            <person name="Fulton L."/>
            <person name="Fulton R."/>
            <person name="Courtney L."/>
            <person name="Fronick C."/>
            <person name="O'Laughlin M."/>
            <person name="Godfrey J."/>
            <person name="Wilson R.M."/>
            <person name="Miner T."/>
            <person name="Farmer C."/>
            <person name="Delehaunty K."/>
            <person name="Cordes M."/>
            <person name="Minx P."/>
            <person name="Tomlinson C."/>
            <person name="Chen J."/>
            <person name="Wollam A."/>
            <person name="Pepin K.H."/>
            <person name="Bhonagiri V."/>
            <person name="Zhang X."/>
            <person name="Suruliraj S."/>
            <person name="Warren W."/>
            <person name="Mitreva M."/>
            <person name="Mardis E.R."/>
            <person name="Wilson R.K."/>
        </authorList>
    </citation>
    <scope>NUCLEOTIDE SEQUENCE [LARGE SCALE GENOMIC DNA]</scope>
    <source>
        <strain evidence="11 12">R496</strain>
    </source>
</reference>
<dbReference type="SUPFAM" id="SSF46915">
    <property type="entry name" value="Polynucleotide phosphorylase/guanosine pentaphosphate synthase (PNPase/GPSI), domain 3"/>
    <property type="match status" value="1"/>
</dbReference>
<dbReference type="EMBL" id="AMAH01000112">
    <property type="protein sequence ID" value="EJX52799.1"/>
    <property type="molecule type" value="Genomic_DNA"/>
</dbReference>
<dbReference type="InterPro" id="IPR015847">
    <property type="entry name" value="ExoRNase_PH_dom2"/>
</dbReference>